<dbReference type="KEGG" id="phon:BH719_01205"/>
<dbReference type="STRING" id="178339.BH719_01205"/>
<dbReference type="InterPro" id="IPR013078">
    <property type="entry name" value="His_Pase_superF_clade-1"/>
</dbReference>
<dbReference type="PANTHER" id="PTHR48100:SF58">
    <property type="entry name" value="PE-PGRS FAMILY PROTEIN PE_PGRS11"/>
    <property type="match status" value="1"/>
</dbReference>
<sequence length="226" mass="23786">MRIVLVRHGQTAANTAGALDTVRPGLPLTAEGREQAERLAARWESEVCGPPDVIAVSGLTRTRQTAAPLAREYGLVPVVHPGIRELRSGDVEMASDVCSQITYVRTVLRWCAGDLAARMPGGESGREALARSVGAVHSIALGARAEHGPGAVVVFVVHGGLTRLLSTALADNLDETLVNTHFVGNTGTIVMEWAPDFAPATADDLVGGLHALTWDDRPVGDYEGAL</sequence>
<dbReference type="InterPro" id="IPR001345">
    <property type="entry name" value="PG/BPGM_mutase_AS"/>
</dbReference>
<dbReference type="InterPro" id="IPR050275">
    <property type="entry name" value="PGM_Phosphatase"/>
</dbReference>
<dbReference type="InterPro" id="IPR029033">
    <property type="entry name" value="His_PPase_superfam"/>
</dbReference>
<gene>
    <name evidence="1" type="ORF">BH719_01205</name>
</gene>
<evidence type="ECO:0000313" key="1">
    <source>
        <dbReference type="EMBL" id="AOS46669.1"/>
    </source>
</evidence>
<name>A0A1D8B0J0_9ACTO</name>
<dbReference type="GO" id="GO:0016791">
    <property type="term" value="F:phosphatase activity"/>
    <property type="evidence" value="ECO:0007669"/>
    <property type="project" value="TreeGrafter"/>
</dbReference>
<organism evidence="1 2">
    <name type="scientific">Pauljensenia hongkongensis</name>
    <dbReference type="NCBI Taxonomy" id="178339"/>
    <lineage>
        <taxon>Bacteria</taxon>
        <taxon>Bacillati</taxon>
        <taxon>Actinomycetota</taxon>
        <taxon>Actinomycetes</taxon>
        <taxon>Actinomycetales</taxon>
        <taxon>Actinomycetaceae</taxon>
        <taxon>Pauljensenia</taxon>
    </lineage>
</organism>
<dbReference type="Proteomes" id="UP000095214">
    <property type="component" value="Chromosome"/>
</dbReference>
<dbReference type="EMBL" id="CP017298">
    <property type="protein sequence ID" value="AOS46669.1"/>
    <property type="molecule type" value="Genomic_DNA"/>
</dbReference>
<dbReference type="SMART" id="SM00855">
    <property type="entry name" value="PGAM"/>
    <property type="match status" value="1"/>
</dbReference>
<dbReference type="OrthoDB" id="9793115at2"/>
<dbReference type="AlphaFoldDB" id="A0A1D8B0J0"/>
<protein>
    <submittedName>
        <fullName evidence="1">Histidine phosphatase</fullName>
    </submittedName>
</protein>
<dbReference type="PROSITE" id="PS00175">
    <property type="entry name" value="PG_MUTASE"/>
    <property type="match status" value="1"/>
</dbReference>
<dbReference type="GO" id="GO:0005737">
    <property type="term" value="C:cytoplasm"/>
    <property type="evidence" value="ECO:0007669"/>
    <property type="project" value="TreeGrafter"/>
</dbReference>
<keyword evidence="2" id="KW-1185">Reference proteome</keyword>
<dbReference type="RefSeq" id="WP_009400042.1">
    <property type="nucleotide sequence ID" value="NZ_CP017298.1"/>
</dbReference>
<evidence type="ECO:0000313" key="2">
    <source>
        <dbReference type="Proteomes" id="UP000095214"/>
    </source>
</evidence>
<proteinExistence type="predicted"/>
<dbReference type="SUPFAM" id="SSF53254">
    <property type="entry name" value="Phosphoglycerate mutase-like"/>
    <property type="match status" value="1"/>
</dbReference>
<dbReference type="Gene3D" id="3.40.50.1240">
    <property type="entry name" value="Phosphoglycerate mutase-like"/>
    <property type="match status" value="1"/>
</dbReference>
<dbReference type="PANTHER" id="PTHR48100">
    <property type="entry name" value="BROAD-SPECIFICITY PHOSPHATASE YOR283W-RELATED"/>
    <property type="match status" value="1"/>
</dbReference>
<reference evidence="1 2" key="1">
    <citation type="submission" date="2016-09" db="EMBL/GenBank/DDBJ databases">
        <title>Complete genome sequence of Actinomyces hongkongensis HKU8.</title>
        <authorList>
            <person name="Gao Y.-X."/>
            <person name="Zhou Y.-Y."/>
            <person name="Xie Y."/>
            <person name="Wang M."/>
            <person name="Wang S.-J."/>
            <person name="Shen S.-G."/>
        </authorList>
    </citation>
    <scope>NUCLEOTIDE SEQUENCE [LARGE SCALE GENOMIC DNA]</scope>
    <source>
        <strain evidence="1 2">HKU8</strain>
    </source>
</reference>
<accession>A0A1D8B0J0</accession>
<dbReference type="CDD" id="cd07067">
    <property type="entry name" value="HP_PGM_like"/>
    <property type="match status" value="1"/>
</dbReference>
<dbReference type="Pfam" id="PF00300">
    <property type="entry name" value="His_Phos_1"/>
    <property type="match status" value="1"/>
</dbReference>